<reference evidence="1 2" key="1">
    <citation type="submission" date="2017-06" db="EMBL/GenBank/DDBJ databases">
        <title>Sequencing and comparative analysis of myxobacterial genomes.</title>
        <authorList>
            <person name="Rupp O."/>
            <person name="Goesmann A."/>
            <person name="Sogaard-Andersen L."/>
        </authorList>
    </citation>
    <scope>NUCLEOTIDE SEQUENCE [LARGE SCALE GENOMIC DNA]</scope>
    <source>
        <strain evidence="1 2">DSM 52655</strain>
    </source>
</reference>
<dbReference type="RefSeq" id="WP_095984148.1">
    <property type="nucleotide sequence ID" value="NZ_CP022098.1"/>
</dbReference>
<dbReference type="SUPFAM" id="SSF48695">
    <property type="entry name" value="Multiheme cytochromes"/>
    <property type="match status" value="1"/>
</dbReference>
<dbReference type="InterPro" id="IPR036280">
    <property type="entry name" value="Multihaem_cyt_sf"/>
</dbReference>
<dbReference type="Proteomes" id="UP000217257">
    <property type="component" value="Chromosome"/>
</dbReference>
<accession>A0A250IXA9</accession>
<gene>
    <name evidence="1" type="ORF">CYFUS_000949</name>
</gene>
<dbReference type="AlphaFoldDB" id="A0A250IXA9"/>
<dbReference type="KEGG" id="cfus:CYFUS_000949"/>
<evidence type="ECO:0000313" key="2">
    <source>
        <dbReference type="Proteomes" id="UP000217257"/>
    </source>
</evidence>
<name>A0A250IXA9_9BACT</name>
<proteinExistence type="predicted"/>
<sequence length="602" mass="66330">MSGQVALGVPSHASVLLRGMGLVALLWGAGFARPAVASEVTSAEKTGEDTREVGRGGSKPIPLALEVGYEGLPPGKAQPLRVKAGQSFYINQIDVREVVKATRDEGVDGLRRTGRFAQLPWQGLKQVDEEPLLLANANGTYTRRRFYRQAQWMEQTSVFTVLPVDGWGRPTGRPIVLNIGRGDRRQPSDDFFIRRLRAVQTTADCKSMSDCSTARDFTEEALVEVRNARTGATPFTLTRSTRALRLFWTMRAGVDYYTIPVEQEDKPAYAYGVSVDIKALTPPRANGTYAAGSSITFQLTLRDGAGKRLHPQGSLPTYREFTSGKVDSGIQYYRAFFEPTTTYYLRKHRERMLMTQIIGPAQKLQPIRSIVDLEAFFGADDVQTVGTLERDGVFAQFQTFPPANDLFGGAFFPEKGGWDAPASDTWTYTLPANAEPGTYLVTVKGRRVYLGEDIPFSKTINIQVESTRPTQPNLPTGPCNSCHSEGGELARVLHGNDNRAGCNACHAPLGFELEGPIVVRTHFIHSRSGRYDSPLQQCDKCHLTAESIERTSKSACLSCHKSYPDTHVQQFGPIESMYVGGGRDSFQQCTDSCHKTHPGSNL</sequence>
<dbReference type="EMBL" id="CP022098">
    <property type="protein sequence ID" value="ATB35536.1"/>
    <property type="molecule type" value="Genomic_DNA"/>
</dbReference>
<organism evidence="1 2">
    <name type="scientific">Cystobacter fuscus</name>
    <dbReference type="NCBI Taxonomy" id="43"/>
    <lineage>
        <taxon>Bacteria</taxon>
        <taxon>Pseudomonadati</taxon>
        <taxon>Myxococcota</taxon>
        <taxon>Myxococcia</taxon>
        <taxon>Myxococcales</taxon>
        <taxon>Cystobacterineae</taxon>
        <taxon>Archangiaceae</taxon>
        <taxon>Cystobacter</taxon>
    </lineage>
</organism>
<evidence type="ECO:0000313" key="1">
    <source>
        <dbReference type="EMBL" id="ATB35536.1"/>
    </source>
</evidence>
<protein>
    <submittedName>
        <fullName evidence="1">Uncharacterized protein</fullName>
    </submittedName>
</protein>